<reference evidence="17" key="3">
    <citation type="submission" date="2025-09" db="UniProtKB">
        <authorList>
            <consortium name="Ensembl"/>
        </authorList>
    </citation>
    <scope>IDENTIFICATION</scope>
</reference>
<feature type="compositionally biased region" description="Acidic residues" evidence="13">
    <location>
        <begin position="1399"/>
        <end position="1409"/>
    </location>
</feature>
<feature type="compositionally biased region" description="Basic and acidic residues" evidence="13">
    <location>
        <begin position="1915"/>
        <end position="1931"/>
    </location>
</feature>
<gene>
    <name evidence="17" type="primary">CHD6</name>
</gene>
<evidence type="ECO:0000313" key="18">
    <source>
        <dbReference type="Proteomes" id="UP000265100"/>
    </source>
</evidence>
<evidence type="ECO:0000256" key="7">
    <source>
        <dbReference type="ARBA" id="ARBA00022853"/>
    </source>
</evidence>
<dbReference type="PROSITE" id="PS51192">
    <property type="entry name" value="HELICASE_ATP_BIND_1"/>
    <property type="match status" value="1"/>
</dbReference>
<evidence type="ECO:0000259" key="14">
    <source>
        <dbReference type="PROSITE" id="PS50013"/>
    </source>
</evidence>
<dbReference type="GO" id="GO:0003677">
    <property type="term" value="F:DNA binding"/>
    <property type="evidence" value="ECO:0007669"/>
    <property type="project" value="UniProtKB-KW"/>
</dbReference>
<dbReference type="InterPro" id="IPR027417">
    <property type="entry name" value="P-loop_NTPase"/>
</dbReference>
<accession>A0AAX7SCU6</accession>
<dbReference type="SMART" id="SM00487">
    <property type="entry name" value="DEXDc"/>
    <property type="match status" value="1"/>
</dbReference>
<dbReference type="GO" id="GO:0005524">
    <property type="term" value="F:ATP binding"/>
    <property type="evidence" value="ECO:0007669"/>
    <property type="project" value="UniProtKB-KW"/>
</dbReference>
<keyword evidence="18" id="KW-1185">Reference proteome</keyword>
<keyword evidence="10" id="KW-0804">Transcription</keyword>
<dbReference type="SUPFAM" id="SSF52540">
    <property type="entry name" value="P-loop containing nucleoside triphosphate hydrolases"/>
    <property type="match status" value="2"/>
</dbReference>
<dbReference type="Ensembl" id="ENSACLT00000052850.1">
    <property type="protein sequence ID" value="ENSACLP00000042064.1"/>
    <property type="gene ID" value="ENSACLG00000006311.2"/>
</dbReference>
<keyword evidence="11" id="KW-0539">Nucleus</keyword>
<keyword evidence="6" id="KW-0067">ATP-binding</keyword>
<reference evidence="17" key="2">
    <citation type="submission" date="2025-08" db="UniProtKB">
        <authorList>
            <consortium name="Ensembl"/>
        </authorList>
    </citation>
    <scope>IDENTIFICATION</scope>
</reference>
<dbReference type="InterPro" id="IPR023780">
    <property type="entry name" value="Chromo_domain"/>
</dbReference>
<comment type="subcellular location">
    <subcellularLocation>
        <location evidence="1">Nucleus</location>
    </subcellularLocation>
</comment>
<evidence type="ECO:0008006" key="19">
    <source>
        <dbReference type="Google" id="ProtNLM"/>
    </source>
</evidence>
<evidence type="ECO:0000259" key="16">
    <source>
        <dbReference type="PROSITE" id="PS51194"/>
    </source>
</evidence>
<keyword evidence="3" id="KW-0677">Repeat</keyword>
<feature type="compositionally biased region" description="Polar residues" evidence="13">
    <location>
        <begin position="1"/>
        <end position="10"/>
    </location>
</feature>
<dbReference type="SUPFAM" id="SSF160481">
    <property type="entry name" value="BRK domain-like"/>
    <property type="match status" value="1"/>
</dbReference>
<feature type="compositionally biased region" description="Basic residues" evidence="13">
    <location>
        <begin position="29"/>
        <end position="39"/>
    </location>
</feature>
<feature type="domain" description="Chromo" evidence="14">
    <location>
        <begin position="138"/>
        <end position="201"/>
    </location>
</feature>
<keyword evidence="4" id="KW-0547">Nucleotide-binding</keyword>
<dbReference type="Pfam" id="PF00271">
    <property type="entry name" value="Helicase_C"/>
    <property type="match status" value="1"/>
</dbReference>
<keyword evidence="8" id="KW-0805">Transcription regulation</keyword>
<dbReference type="Pfam" id="PF07533">
    <property type="entry name" value="BRK"/>
    <property type="match status" value="1"/>
</dbReference>
<dbReference type="InterPro" id="IPR014001">
    <property type="entry name" value="Helicase_ATP-bd"/>
</dbReference>
<name>A0AAX7SCU6_ASTCA</name>
<feature type="region of interest" description="Disordered" evidence="13">
    <location>
        <begin position="1895"/>
        <end position="1933"/>
    </location>
</feature>
<dbReference type="SMART" id="SM00490">
    <property type="entry name" value="HELICc"/>
    <property type="match status" value="1"/>
</dbReference>
<dbReference type="InterPro" id="IPR056342">
    <property type="entry name" value="HTH_CHD6-9"/>
</dbReference>
<dbReference type="InterPro" id="IPR051493">
    <property type="entry name" value="CHD"/>
</dbReference>
<feature type="domain" description="Helicase C-terminal" evidence="16">
    <location>
        <begin position="529"/>
        <end position="698"/>
    </location>
</feature>
<dbReference type="GO" id="GO:0005634">
    <property type="term" value="C:nucleus"/>
    <property type="evidence" value="ECO:0007669"/>
    <property type="project" value="UniProtKB-SubCell"/>
</dbReference>
<dbReference type="InterPro" id="IPR000330">
    <property type="entry name" value="SNF2_N"/>
</dbReference>
<feature type="compositionally biased region" description="Low complexity" evidence="13">
    <location>
        <begin position="1786"/>
        <end position="1801"/>
    </location>
</feature>
<dbReference type="InterPro" id="IPR016197">
    <property type="entry name" value="Chromo-like_dom_sf"/>
</dbReference>
<dbReference type="FunFam" id="3.40.50.300:FF:000015">
    <property type="entry name" value="chromodomain-helicase-DNA-binding protein 9 isoform X1"/>
    <property type="match status" value="1"/>
</dbReference>
<protein>
    <recommendedName>
        <fullName evidence="19">DNA helicase</fullName>
    </recommendedName>
</protein>
<dbReference type="InterPro" id="IPR049730">
    <property type="entry name" value="SNF2/RAD54-like_C"/>
</dbReference>
<dbReference type="GO" id="GO:0016787">
    <property type="term" value="F:hydrolase activity"/>
    <property type="evidence" value="ECO:0007669"/>
    <property type="project" value="UniProtKB-KW"/>
</dbReference>
<evidence type="ECO:0000256" key="5">
    <source>
        <dbReference type="ARBA" id="ARBA00022801"/>
    </source>
</evidence>
<dbReference type="PROSITE" id="PS51194">
    <property type="entry name" value="HELICASE_CTER"/>
    <property type="match status" value="1"/>
</dbReference>
<dbReference type="PANTHER" id="PTHR46850:SF1">
    <property type="entry name" value="CHROMODOMAIN-HELICASE-DNA-BINDING PROTEIN 9"/>
    <property type="match status" value="1"/>
</dbReference>
<dbReference type="Gene3D" id="1.10.10.60">
    <property type="entry name" value="Homeodomain-like"/>
    <property type="match status" value="2"/>
</dbReference>
<sequence>MSKIGAQTTKMENRIKCLRPLNKQEPPQKRRSGRQVKRRKYNEDLDFKVVDDDGETIAVLGAGRIAALNTSSSEDQTEEIEEFYVKYRNFSYLHCKWATLEELEKDPRIHQKIKRFRTKQAQMKHLFPDEDLFNPDYVEVDRVLEVAVTTDTETGEEVTHYLVKWCSLSYEEATWELQEDLDPEKIKEFEEIQKLPERPSPEKWQKLERSRDYRNGNQLREYQLEGMNWLLFNWYNRKNCILADEMGLGKTIQSITFLYEIFSMGIRGPFLIIAPLSTITNWEREFRTWTHMNVIVYHGSQISRQMILQYEMFHRDPQGNTIPGVLKFHGLITTFEMIMADCPELRKLHWRCVVIDEAHRLKNRNCKLLEGLKLMNLEHKVLLTGTPLQNSVEELFSLLNFLEPLQFPSESTFLEEFGDLKTDEQVKKLQKNLAPKEETIIEVELTNIQKKYYRAILEKNFSFLSKGANQHNMPNLINTMMELRKCCNHPYLITGAEEKILESFKKSHSPEAPDFQLQAMIQAAGKLVLIDKLLPKLLAGGHKVLVFSQMVRCLDILEDYLIQRRYTYERIDGRVRGNLRQAAIDRFCKPDSDRFVFLLCTRAGGLGINLTAADTCIIFDSDWNPQNDLQAQARCHRIGQSKAVKVYRLITRNSYEREMFDKASLKLGLDKAVLQDINRKGSLNGVQQLSKMEVEDLLKKGAYGALMDEEDEGSKFCEEDIDQILQRRTQTITIQSEGKGSTFAKASFISSGNRTDISLDDPNFWQKWAKIAEVEIDSKSEKESLVIDTPRVRKQTRHYNSFEDDELMEFSELDSDSEERPCRTRRLGERSRRYLRAECFRVEKNLLIFGWGRWKDILNHGRFKWHLTERDMEVICRALLVYCLRHYKGDDKIKSFIWDLITPTKEGQDQALVNHSGLSAPVPRGRKGKKLKNQLNVTEVKNADWLVHCNPEVVLQDESYKKHLKQHCNKVLLRVRMLYYLKVEVLGEAATQGLEGVPASKLEVPLPDVDYIEIPVSWWDAEADKSLLIGVHKHGYERYNAMRADPDLCFLERVGMPDVTALSSEQAGGEMLLFFVYLQTHPVCEGSNVLTLTGFSPDSQMSGDLCTQDGTLVTTTTTGTGTGVAALHVVQARPLWPTGPALTARLRRLITAYQRFTLRREPLLRHDFMLHDGLVGMGIGGAGAAHSHHAGGPLAWQWTRREQADFYRTVSSFGVVYDPERKAFDWSQFRALARLERKTDESLERYFNSFVNMCRTACKLPPRKEEGLVDPAVIVEPLTEERAARTLYRIELLRKIREQVLRHPLLSARLQLCRPSLYLPVWWESGKHDRDLLIGAARHGLSRTDFYILNDPQLSFLEAHRNYVRGHPPQDGLGHSDVSESLTNPVEDGDDREESTGFEFDDKEEEEVEDLSRETLEQNVEKQRDKHLEGEECNPNQGIVIINRLDSICHAILKGKWPSSSEQYDSPAALAANSCLANSLAQHHQHRAGFLSTTASGSVPTQARVQQANPALGFSIPPPLTRLPKVRLEDTTSSIGTNEAVVAPGISHLNAGAGSSHKIPPPPPITAPLPGPVGIDMAGILQAGLIHPVTGQIVNGSLRGDDSMRRRRGRRRNVEDCNALNPAVLYSLYFAFSVLECPLLRLQLSTYSFMLRLIGTYNLFPHLPSLATVQSGAGLLHGFVERPKQRRHRCKDPTKLDINSLTGEERVPVVHRGTGRRLGGAMAPAIKELSRWLDANSEYYVAPDWADVVKHSGFLPEGKFSRILTEPVNKDPSSRRRGRRPRSEMPKPLLSVSDSSSPGLGPPLFMNGGLIGSMDSMVAMQNLRSGIPGIPISGIMAAGFPHGFPAAVSAGGAGGSAEDAKNGLSMLPMMLHGIPHPHGAAIPQHALFSVGTMMAHTPSSTTPAEREGSAPAAGGEKDRTREEKGAAEANKRPVTAEAAAIITSTTRAHLSSAHLGAGTGSHLTFNPFLIPGMSHGLLYPHMFLPHGGIMALPAMPPGAVDSSPGSPKRRKKRGREEGEREEEREKAATGDGEERESTDKADKWNKRMHRGEELQRPEGQPTSCSLLLSPLLLSFLS</sequence>
<reference evidence="17" key="1">
    <citation type="submission" date="2018-05" db="EMBL/GenBank/DDBJ databases">
        <authorList>
            <person name="Datahose"/>
        </authorList>
    </citation>
    <scope>NUCLEOTIDE SEQUENCE</scope>
</reference>
<evidence type="ECO:0000256" key="6">
    <source>
        <dbReference type="ARBA" id="ARBA00022840"/>
    </source>
</evidence>
<feature type="region of interest" description="Disordered" evidence="13">
    <location>
        <begin position="1"/>
        <end position="39"/>
    </location>
</feature>
<keyword evidence="7" id="KW-0156">Chromatin regulator</keyword>
<dbReference type="InterPro" id="IPR001650">
    <property type="entry name" value="Helicase_C-like"/>
</dbReference>
<dbReference type="Proteomes" id="UP000265100">
    <property type="component" value="Chromosome 5"/>
</dbReference>
<evidence type="ECO:0000256" key="9">
    <source>
        <dbReference type="ARBA" id="ARBA00023125"/>
    </source>
</evidence>
<dbReference type="SMART" id="SM00298">
    <property type="entry name" value="CHROMO"/>
    <property type="match status" value="2"/>
</dbReference>
<dbReference type="GeneTree" id="ENSGT00940000158986"/>
<comment type="similarity">
    <text evidence="2">Belongs to the SNF2/RAD54 helicase family.</text>
</comment>
<dbReference type="GO" id="GO:0006325">
    <property type="term" value="P:chromatin organization"/>
    <property type="evidence" value="ECO:0007669"/>
    <property type="project" value="UniProtKB-KW"/>
</dbReference>
<dbReference type="Pfam" id="PF23078">
    <property type="entry name" value="HTH_CHD6-9"/>
    <property type="match status" value="1"/>
</dbReference>
<keyword evidence="9" id="KW-0238">DNA-binding</keyword>
<feature type="region of interest" description="Disordered" evidence="13">
    <location>
        <begin position="1995"/>
        <end position="2064"/>
    </location>
</feature>
<proteinExistence type="inferred from homology"/>
<comment type="catalytic activity">
    <reaction evidence="12">
        <text>ATP + H2O = ADP + phosphate + H(+)</text>
        <dbReference type="Rhea" id="RHEA:13065"/>
        <dbReference type="ChEBI" id="CHEBI:15377"/>
        <dbReference type="ChEBI" id="CHEBI:15378"/>
        <dbReference type="ChEBI" id="CHEBI:30616"/>
        <dbReference type="ChEBI" id="CHEBI:43474"/>
        <dbReference type="ChEBI" id="CHEBI:456216"/>
    </reaction>
</comment>
<feature type="region of interest" description="Disordered" evidence="13">
    <location>
        <begin position="1365"/>
        <end position="1414"/>
    </location>
</feature>
<evidence type="ECO:0000256" key="2">
    <source>
        <dbReference type="ARBA" id="ARBA00007025"/>
    </source>
</evidence>
<evidence type="ECO:0000313" key="17">
    <source>
        <dbReference type="Ensembl" id="ENSACLP00000042064.1"/>
    </source>
</evidence>
<dbReference type="Gene3D" id="3.40.5.120">
    <property type="match status" value="1"/>
</dbReference>
<dbReference type="CDD" id="cd18668">
    <property type="entry name" value="CD1_tandem_CHD5-9_like"/>
    <property type="match status" value="1"/>
</dbReference>
<organism evidence="17 18">
    <name type="scientific">Astatotilapia calliptera</name>
    <name type="common">Eastern happy</name>
    <name type="synonym">Chromis callipterus</name>
    <dbReference type="NCBI Taxonomy" id="8154"/>
    <lineage>
        <taxon>Eukaryota</taxon>
        <taxon>Metazoa</taxon>
        <taxon>Chordata</taxon>
        <taxon>Craniata</taxon>
        <taxon>Vertebrata</taxon>
        <taxon>Euteleostomi</taxon>
        <taxon>Actinopterygii</taxon>
        <taxon>Neopterygii</taxon>
        <taxon>Teleostei</taxon>
        <taxon>Neoteleostei</taxon>
        <taxon>Acanthomorphata</taxon>
        <taxon>Ovalentaria</taxon>
        <taxon>Cichlomorphae</taxon>
        <taxon>Cichliformes</taxon>
        <taxon>Cichlidae</taxon>
        <taxon>African cichlids</taxon>
        <taxon>Pseudocrenilabrinae</taxon>
        <taxon>Haplochromini</taxon>
        <taxon>Astatotilapia</taxon>
    </lineage>
</organism>
<dbReference type="InterPro" id="IPR038718">
    <property type="entry name" value="SNF2-like_sf"/>
</dbReference>
<dbReference type="SMART" id="SM00592">
    <property type="entry name" value="BRK"/>
    <property type="match status" value="1"/>
</dbReference>
<keyword evidence="5" id="KW-0378">Hydrolase</keyword>
<evidence type="ECO:0000256" key="8">
    <source>
        <dbReference type="ARBA" id="ARBA00023015"/>
    </source>
</evidence>
<dbReference type="SUPFAM" id="SSF54160">
    <property type="entry name" value="Chromo domain-like"/>
    <property type="match status" value="2"/>
</dbReference>
<evidence type="ECO:0000256" key="1">
    <source>
        <dbReference type="ARBA" id="ARBA00004123"/>
    </source>
</evidence>
<feature type="compositionally biased region" description="Basic and acidic residues" evidence="13">
    <location>
        <begin position="2035"/>
        <end position="2056"/>
    </location>
</feature>
<dbReference type="FunFam" id="3.40.50.10810:FF:000003">
    <property type="entry name" value="chromodomain-helicase-DNA-binding protein 8 isoform X4"/>
    <property type="match status" value="1"/>
</dbReference>
<feature type="region of interest" description="Disordered" evidence="13">
    <location>
        <begin position="1765"/>
        <end position="1801"/>
    </location>
</feature>
<dbReference type="PANTHER" id="PTHR46850">
    <property type="entry name" value="CHROMODOMAIN-HELICASE-DNA-BINDING PROTEIN 9"/>
    <property type="match status" value="1"/>
</dbReference>
<evidence type="ECO:0000256" key="13">
    <source>
        <dbReference type="SAM" id="MobiDB-lite"/>
    </source>
</evidence>
<evidence type="ECO:0000256" key="12">
    <source>
        <dbReference type="ARBA" id="ARBA00049360"/>
    </source>
</evidence>
<dbReference type="Pfam" id="PF00385">
    <property type="entry name" value="Chromo"/>
    <property type="match status" value="2"/>
</dbReference>
<dbReference type="PROSITE" id="PS50013">
    <property type="entry name" value="CHROMO_2"/>
    <property type="match status" value="1"/>
</dbReference>
<feature type="compositionally biased region" description="Basic and acidic residues" evidence="13">
    <location>
        <begin position="2014"/>
        <end position="2028"/>
    </location>
</feature>
<dbReference type="InterPro" id="IPR037259">
    <property type="entry name" value="BRK_sf"/>
</dbReference>
<evidence type="ECO:0000256" key="11">
    <source>
        <dbReference type="ARBA" id="ARBA00023242"/>
    </source>
</evidence>
<feature type="domain" description="Helicase ATP-binding" evidence="15">
    <location>
        <begin position="231"/>
        <end position="405"/>
    </location>
</feature>
<dbReference type="InterPro" id="IPR006576">
    <property type="entry name" value="BRK_domain"/>
</dbReference>
<dbReference type="Gene3D" id="2.40.50.40">
    <property type="match status" value="2"/>
</dbReference>
<dbReference type="FunFam" id="2.40.50.40:FF:000001">
    <property type="entry name" value="chromodomain-helicase-DNA-binding protein 8 isoform X4"/>
    <property type="match status" value="1"/>
</dbReference>
<evidence type="ECO:0000259" key="15">
    <source>
        <dbReference type="PROSITE" id="PS51192"/>
    </source>
</evidence>
<evidence type="ECO:0000256" key="10">
    <source>
        <dbReference type="ARBA" id="ARBA00023163"/>
    </source>
</evidence>
<evidence type="ECO:0000256" key="4">
    <source>
        <dbReference type="ARBA" id="ARBA00022741"/>
    </source>
</evidence>
<dbReference type="CDD" id="cd18663">
    <property type="entry name" value="CD2_tandem_CHD5-9_like"/>
    <property type="match status" value="1"/>
</dbReference>
<dbReference type="CDD" id="cd18793">
    <property type="entry name" value="SF2_C_SNF"/>
    <property type="match status" value="1"/>
</dbReference>
<dbReference type="Gene3D" id="3.40.50.10810">
    <property type="entry name" value="Tandem AAA-ATPase domain"/>
    <property type="match status" value="1"/>
</dbReference>
<dbReference type="Pfam" id="PF00176">
    <property type="entry name" value="SNF2-rel_dom"/>
    <property type="match status" value="1"/>
</dbReference>
<evidence type="ECO:0000256" key="3">
    <source>
        <dbReference type="ARBA" id="ARBA00022737"/>
    </source>
</evidence>
<dbReference type="InterPro" id="IPR000953">
    <property type="entry name" value="Chromo/chromo_shadow_dom"/>
</dbReference>
<dbReference type="Gene3D" id="3.40.50.300">
    <property type="entry name" value="P-loop containing nucleotide triphosphate hydrolases"/>
    <property type="match status" value="1"/>
</dbReference>